<organism evidence="1 2">
    <name type="scientific">Alphaentomopoxvirus acuprea</name>
    <dbReference type="NCBI Taxonomy" id="62099"/>
    <lineage>
        <taxon>Viruses</taxon>
        <taxon>Varidnaviria</taxon>
        <taxon>Bamfordvirae</taxon>
        <taxon>Nucleocytoviricota</taxon>
        <taxon>Pokkesviricetes</taxon>
        <taxon>Chitovirales</taxon>
        <taxon>Poxviridae</taxon>
        <taxon>Entomopoxvirinae</taxon>
        <taxon>Alphaentomopoxvirus</taxon>
    </lineage>
</organism>
<dbReference type="EMBL" id="AP013055">
    <property type="protein sequence ID" value="BAO49597.1"/>
    <property type="molecule type" value="Genomic_DNA"/>
</dbReference>
<name>W6JJ34_9POXV</name>
<dbReference type="RefSeq" id="YP_009001710.1">
    <property type="nucleotide sequence ID" value="NC_023426.1"/>
</dbReference>
<proteinExistence type="predicted"/>
<protein>
    <submittedName>
        <fullName evidence="1">Uncharacterized protein</fullName>
    </submittedName>
</protein>
<reference evidence="1 2" key="1">
    <citation type="journal article" date="2014" name="Virology">
        <title>The complete genome sequence of the Alphaentomopoxvirus Anomala cuprea entomopoxvirus, including its terminal hairpin loop sequences, suggests a potentially unique mode of apoptosis inhibition and mode of DNA replication.</title>
        <authorList>
            <person name="Mitsuhashi W."/>
            <person name="Miyamoto K."/>
            <person name="Wada S."/>
        </authorList>
    </citation>
    <scope>NUCLEOTIDE SEQUENCE [LARGE SCALE GENOMIC DNA]</scope>
    <source>
        <strain evidence="1">CV6M</strain>
    </source>
</reference>
<dbReference type="Proteomes" id="UP000174145">
    <property type="component" value="Segment"/>
</dbReference>
<evidence type="ECO:0000313" key="1">
    <source>
        <dbReference type="EMBL" id="BAO49597.1"/>
    </source>
</evidence>
<accession>W6JJ34</accession>
<dbReference type="GeneID" id="18263666"/>
<keyword evidence="2" id="KW-1185">Reference proteome</keyword>
<evidence type="ECO:0000313" key="2">
    <source>
        <dbReference type="Proteomes" id="UP000174145"/>
    </source>
</evidence>
<sequence length="95" mass="11773">MSNDNDFWDMLFYKLLYNKPIDIKLIEKIFNYKKRDYKIGICKVLLSWTIINNNISINHHIIDKIIDELNILYRNNYYTYTYNEIIKYINFYQLS</sequence>
<dbReference type="KEGG" id="vg:18263666"/>